<evidence type="ECO:0000256" key="9">
    <source>
        <dbReference type="ARBA" id="ARBA00034075"/>
    </source>
</evidence>
<keyword evidence="3" id="KW-0858">Xylan degradation</keyword>
<keyword evidence="7" id="KW-0106">Calcium</keyword>
<organism evidence="11 12">
    <name type="scientific">Marasmius oreades</name>
    <name type="common">fairy-ring Marasmius</name>
    <dbReference type="NCBI Taxonomy" id="181124"/>
    <lineage>
        <taxon>Eukaryota</taxon>
        <taxon>Fungi</taxon>
        <taxon>Dikarya</taxon>
        <taxon>Basidiomycota</taxon>
        <taxon>Agaricomycotina</taxon>
        <taxon>Agaricomycetes</taxon>
        <taxon>Agaricomycetidae</taxon>
        <taxon>Agaricales</taxon>
        <taxon>Marasmiineae</taxon>
        <taxon>Marasmiaceae</taxon>
        <taxon>Marasmius</taxon>
    </lineage>
</organism>
<evidence type="ECO:0000256" key="1">
    <source>
        <dbReference type="ARBA" id="ARBA00006249"/>
    </source>
</evidence>
<evidence type="ECO:0000256" key="3">
    <source>
        <dbReference type="ARBA" id="ARBA00022651"/>
    </source>
</evidence>
<dbReference type="SUPFAM" id="SSF53474">
    <property type="entry name" value="alpha/beta-Hydrolases"/>
    <property type="match status" value="1"/>
</dbReference>
<dbReference type="Proteomes" id="UP001049176">
    <property type="component" value="Chromosome 8"/>
</dbReference>
<dbReference type="EMBL" id="CM032188">
    <property type="protein sequence ID" value="KAG7088982.1"/>
    <property type="molecule type" value="Genomic_DNA"/>
</dbReference>
<dbReference type="InterPro" id="IPR011118">
    <property type="entry name" value="Tannase/feruloyl_esterase"/>
</dbReference>
<evidence type="ECO:0000256" key="5">
    <source>
        <dbReference type="ARBA" id="ARBA00022729"/>
    </source>
</evidence>
<dbReference type="Gene3D" id="3.40.50.1820">
    <property type="entry name" value="alpha/beta hydrolase"/>
    <property type="match status" value="1"/>
</dbReference>
<reference evidence="11" key="1">
    <citation type="journal article" date="2021" name="Genome Biol. Evol.">
        <title>The assembled and annotated genome of the fairy-ring fungus Marasmius oreades.</title>
        <authorList>
            <person name="Hiltunen M."/>
            <person name="Ament-Velasquez S.L."/>
            <person name="Johannesson H."/>
        </authorList>
    </citation>
    <scope>NUCLEOTIDE SEQUENCE</scope>
    <source>
        <strain evidence="11">03SP1</strain>
    </source>
</reference>
<gene>
    <name evidence="11" type="ORF">E1B28_012928</name>
</gene>
<name>A0A9P7UNS6_9AGAR</name>
<dbReference type="GO" id="GO:0046872">
    <property type="term" value="F:metal ion binding"/>
    <property type="evidence" value="ECO:0007669"/>
    <property type="project" value="UniProtKB-KW"/>
</dbReference>
<keyword evidence="4" id="KW-0479">Metal-binding</keyword>
<keyword evidence="5" id="KW-0732">Signal</keyword>
<dbReference type="PANTHER" id="PTHR33938:SF15">
    <property type="entry name" value="FERULOYL ESTERASE B-RELATED"/>
    <property type="match status" value="1"/>
</dbReference>
<evidence type="ECO:0000313" key="12">
    <source>
        <dbReference type="Proteomes" id="UP001049176"/>
    </source>
</evidence>
<keyword evidence="3" id="KW-0624">Polysaccharide degradation</keyword>
<keyword evidence="6 10" id="KW-0378">Hydrolase</keyword>
<dbReference type="RefSeq" id="XP_043005453.1">
    <property type="nucleotide sequence ID" value="XM_043158081.1"/>
</dbReference>
<comment type="catalytic activity">
    <reaction evidence="9">
        <text>feruloyl-polysaccharide + H2O = ferulate + polysaccharide.</text>
        <dbReference type="EC" id="3.1.1.73"/>
    </reaction>
</comment>
<proteinExistence type="inferred from homology"/>
<keyword evidence="12" id="KW-1185">Reference proteome</keyword>
<evidence type="ECO:0000256" key="2">
    <source>
        <dbReference type="ARBA" id="ARBA00022487"/>
    </source>
</evidence>
<evidence type="ECO:0000256" key="4">
    <source>
        <dbReference type="ARBA" id="ARBA00022723"/>
    </source>
</evidence>
<comment type="similarity">
    <text evidence="1 10">Belongs to the tannase family.</text>
</comment>
<dbReference type="GeneID" id="66082003"/>
<keyword evidence="2" id="KW-0719">Serine esterase</keyword>
<dbReference type="KEGG" id="more:E1B28_012928"/>
<evidence type="ECO:0000256" key="7">
    <source>
        <dbReference type="ARBA" id="ARBA00022837"/>
    </source>
</evidence>
<evidence type="ECO:0000256" key="10">
    <source>
        <dbReference type="RuleBase" id="RU361238"/>
    </source>
</evidence>
<dbReference type="InterPro" id="IPR029058">
    <property type="entry name" value="AB_hydrolase_fold"/>
</dbReference>
<accession>A0A9P7UNS6</accession>
<comment type="caution">
    <text evidence="11">The sequence shown here is derived from an EMBL/GenBank/DDBJ whole genome shotgun (WGS) entry which is preliminary data.</text>
</comment>
<dbReference type="EC" id="3.1.1.-" evidence="10"/>
<evidence type="ECO:0000256" key="6">
    <source>
        <dbReference type="ARBA" id="ARBA00022801"/>
    </source>
</evidence>
<protein>
    <recommendedName>
        <fullName evidence="10">Carboxylic ester hydrolase</fullName>
        <ecNumber evidence="10">3.1.1.-</ecNumber>
    </recommendedName>
</protein>
<dbReference type="GO" id="GO:0030600">
    <property type="term" value="F:feruloyl esterase activity"/>
    <property type="evidence" value="ECO:0007669"/>
    <property type="project" value="UniProtKB-EC"/>
</dbReference>
<dbReference type="OrthoDB" id="3039123at2759"/>
<evidence type="ECO:0000256" key="8">
    <source>
        <dbReference type="ARBA" id="ARBA00023157"/>
    </source>
</evidence>
<keyword evidence="8" id="KW-1015">Disulfide bond</keyword>
<dbReference type="GO" id="GO:0045493">
    <property type="term" value="P:xylan catabolic process"/>
    <property type="evidence" value="ECO:0007669"/>
    <property type="project" value="UniProtKB-KW"/>
</dbReference>
<keyword evidence="3" id="KW-0119">Carbohydrate metabolism</keyword>
<dbReference type="Pfam" id="PF07519">
    <property type="entry name" value="Tannase"/>
    <property type="match status" value="1"/>
</dbReference>
<sequence>MRLSSTTISLFSALQISSSFIFESACSLSSLSSTPFTNKTTLFQASLIPAGSTIQFPDTDPSCSRTPQLISVDICRVTMQVETSPQSNIHMEAWLPRNWTGRFLSTGNGGLGGCIQYPDLAYATALGFATVGANNGHNGSSGAAFENHPDVLADFTFRSIHTNVIIGKQITQGFYGQAHKKSYYLGCSTGGRQGLKSVEDFPEDFDGVVAGAPAANFVGLMSWSGHFFSEITKDPSQPTFIPINLWLDLIHNNIISQCDEIDGVKDGIIEDPNLCNYNPSGLLCKTGSTSTSTSNCLTPPQLQTVLKTYKPFFASDGKTLIYPRFQPGGEDLLTSMVGGQPFQFTSEWFRFVVFNSSFDPQTLTLEDYEFALRMDPFNISTFKGDLRNFQRRGGKLLTYHGQEDGLISPRMSEVYYDHARAVSGELDKYYRFFRVSGMSHCSGGPGAWQIGQNNATGTSLNPERNVLMAMVKWVEQGEAPETIEGVKYVDDDPTQGKAFERRHCRWPLRNTYDGRGDPDKAESWSCAVV</sequence>
<dbReference type="PANTHER" id="PTHR33938">
    <property type="entry name" value="FERULOYL ESTERASE B-RELATED"/>
    <property type="match status" value="1"/>
</dbReference>
<dbReference type="AlphaFoldDB" id="A0A9P7UNS6"/>
<evidence type="ECO:0000313" key="11">
    <source>
        <dbReference type="EMBL" id="KAG7088982.1"/>
    </source>
</evidence>